<feature type="domain" description="Multidrug resistance protein MdtA-like alpha-helical hairpin" evidence="2">
    <location>
        <begin position="12"/>
        <end position="72"/>
    </location>
</feature>
<dbReference type="Proteomes" id="UP000703674">
    <property type="component" value="Unassembled WGS sequence"/>
</dbReference>
<accession>A0ABX1D471</accession>
<dbReference type="NCBIfam" id="TIGR01730">
    <property type="entry name" value="RND_mfp"/>
    <property type="match status" value="1"/>
</dbReference>
<feature type="non-terminal residue" evidence="3">
    <location>
        <position position="1"/>
    </location>
</feature>
<reference evidence="3 4" key="1">
    <citation type="submission" date="2020-03" db="EMBL/GenBank/DDBJ databases">
        <title>Salinimicrobium sp. nov, isolated from SCS.</title>
        <authorList>
            <person name="Cao W.R."/>
        </authorList>
    </citation>
    <scope>NUCLEOTIDE SEQUENCE [LARGE SCALE GENOMIC DNA]</scope>
    <source>
        <strain evidence="4">J15B91</strain>
    </source>
</reference>
<dbReference type="Gene3D" id="1.10.287.470">
    <property type="entry name" value="Helix hairpin bin"/>
    <property type="match status" value="1"/>
</dbReference>
<name>A0ABX1D471_9FLAO</name>
<evidence type="ECO:0000259" key="2">
    <source>
        <dbReference type="Pfam" id="PF25876"/>
    </source>
</evidence>
<comment type="caution">
    <text evidence="3">The sequence shown here is derived from an EMBL/GenBank/DDBJ whole genome shotgun (WGS) entry which is preliminary data.</text>
</comment>
<proteinExistence type="inferred from homology"/>
<dbReference type="InterPro" id="IPR006143">
    <property type="entry name" value="RND_pump_MFP"/>
</dbReference>
<dbReference type="EMBL" id="JAAVJR010000961">
    <property type="protein sequence ID" value="NJW55251.1"/>
    <property type="molecule type" value="Genomic_DNA"/>
</dbReference>
<dbReference type="PANTHER" id="PTHR30469:SF36">
    <property type="entry name" value="BLL3903 PROTEIN"/>
    <property type="match status" value="1"/>
</dbReference>
<feature type="non-terminal residue" evidence="3">
    <location>
        <position position="127"/>
    </location>
</feature>
<evidence type="ECO:0000313" key="4">
    <source>
        <dbReference type="Proteomes" id="UP000703674"/>
    </source>
</evidence>
<gene>
    <name evidence="3" type="ORF">HC175_20255</name>
</gene>
<dbReference type="Gene3D" id="2.40.50.100">
    <property type="match status" value="1"/>
</dbReference>
<dbReference type="SUPFAM" id="SSF111369">
    <property type="entry name" value="HlyD-like secretion proteins"/>
    <property type="match status" value="1"/>
</dbReference>
<dbReference type="Gene3D" id="2.40.30.170">
    <property type="match status" value="1"/>
</dbReference>
<dbReference type="PANTHER" id="PTHR30469">
    <property type="entry name" value="MULTIDRUG RESISTANCE PROTEIN MDTA"/>
    <property type="match status" value="1"/>
</dbReference>
<dbReference type="Pfam" id="PF25876">
    <property type="entry name" value="HH_MFP_RND"/>
    <property type="match status" value="1"/>
</dbReference>
<sequence>KGQVLLKVNDLELRAQLAKINTAEKLAAENERRAQLLLGKEAISQEEYDVAQADLQSSKAESQLIAAQLGKATVKAPFSGTIGLRYISEGTYVTPATSIAKLVNTDKLKLTFSIPEKYSGQVGIGSE</sequence>
<organism evidence="3 4">
    <name type="scientific">Salinimicrobium oceani</name>
    <dbReference type="NCBI Taxonomy" id="2722702"/>
    <lineage>
        <taxon>Bacteria</taxon>
        <taxon>Pseudomonadati</taxon>
        <taxon>Bacteroidota</taxon>
        <taxon>Flavobacteriia</taxon>
        <taxon>Flavobacteriales</taxon>
        <taxon>Flavobacteriaceae</taxon>
        <taxon>Salinimicrobium</taxon>
    </lineage>
</organism>
<evidence type="ECO:0000313" key="3">
    <source>
        <dbReference type="EMBL" id="NJW55251.1"/>
    </source>
</evidence>
<dbReference type="InterPro" id="IPR058624">
    <property type="entry name" value="MdtA-like_HH"/>
</dbReference>
<protein>
    <submittedName>
        <fullName evidence="3">Efflux RND transporter periplasmic adaptor subunit</fullName>
    </submittedName>
</protein>
<evidence type="ECO:0000256" key="1">
    <source>
        <dbReference type="ARBA" id="ARBA00009477"/>
    </source>
</evidence>
<keyword evidence="4" id="KW-1185">Reference proteome</keyword>
<dbReference type="RefSeq" id="WP_168139852.1">
    <property type="nucleotide sequence ID" value="NZ_JAAVJR010000961.1"/>
</dbReference>
<comment type="similarity">
    <text evidence="1">Belongs to the membrane fusion protein (MFP) (TC 8.A.1) family.</text>
</comment>